<evidence type="ECO:0000256" key="1">
    <source>
        <dbReference type="SAM" id="MobiDB-lite"/>
    </source>
</evidence>
<organism evidence="2">
    <name type="scientific">uncultured Sphingomonadaceae bacterium</name>
    <dbReference type="NCBI Taxonomy" id="169976"/>
    <lineage>
        <taxon>Bacteria</taxon>
        <taxon>Pseudomonadati</taxon>
        <taxon>Pseudomonadota</taxon>
        <taxon>Alphaproteobacteria</taxon>
        <taxon>Sphingomonadales</taxon>
        <taxon>Sphingomonadaceae</taxon>
        <taxon>environmental samples</taxon>
    </lineage>
</organism>
<dbReference type="EMBL" id="CADCVX010000571">
    <property type="protein sequence ID" value="CAA9534508.1"/>
    <property type="molecule type" value="Genomic_DNA"/>
</dbReference>
<feature type="compositionally biased region" description="Low complexity" evidence="1">
    <location>
        <begin position="10"/>
        <end position="20"/>
    </location>
</feature>
<gene>
    <name evidence="2" type="ORF">AVDCRST_MAG91-3252</name>
</gene>
<reference evidence="2" key="1">
    <citation type="submission" date="2020-02" db="EMBL/GenBank/DDBJ databases">
        <authorList>
            <person name="Meier V. D."/>
        </authorList>
    </citation>
    <scope>NUCLEOTIDE SEQUENCE</scope>
    <source>
        <strain evidence="2">AVDCRST_MAG91</strain>
    </source>
</reference>
<feature type="non-terminal residue" evidence="2">
    <location>
        <position position="29"/>
    </location>
</feature>
<proteinExistence type="predicted"/>
<sequence>WTSRRAWARSSQPGCSSTCSSRCCAPNAS</sequence>
<name>A0A6J4TXT4_9SPHN</name>
<feature type="region of interest" description="Disordered" evidence="1">
    <location>
        <begin position="1"/>
        <end position="20"/>
    </location>
</feature>
<evidence type="ECO:0000313" key="2">
    <source>
        <dbReference type="EMBL" id="CAA9534508.1"/>
    </source>
</evidence>
<protein>
    <submittedName>
        <fullName evidence="2">Uncharacterized protein</fullName>
    </submittedName>
</protein>
<dbReference type="AlphaFoldDB" id="A0A6J4TXT4"/>
<accession>A0A6J4TXT4</accession>
<feature type="non-terminal residue" evidence="2">
    <location>
        <position position="1"/>
    </location>
</feature>